<reference evidence="2 3" key="1">
    <citation type="submission" date="2019-09" db="EMBL/GenBank/DDBJ databases">
        <title>Mumia zhuanghuii sp. nov. isolated from the intestinal contents of plateau pika (Ochotona curzoniae) in the Qinghai-Tibet plateau of China.</title>
        <authorList>
            <person name="Tian Z."/>
        </authorList>
    </citation>
    <scope>NUCLEOTIDE SEQUENCE [LARGE SCALE GENOMIC DNA]</scope>
    <source>
        <strain evidence="3">350</strain>
    </source>
</reference>
<protein>
    <submittedName>
        <fullName evidence="2">Uncharacterized protein</fullName>
    </submittedName>
</protein>
<dbReference type="OrthoDB" id="3790275at2"/>
<dbReference type="EMBL" id="VDFQ02000004">
    <property type="protein sequence ID" value="KAA1422438.1"/>
    <property type="molecule type" value="Genomic_DNA"/>
</dbReference>
<keyword evidence="1" id="KW-0732">Signal</keyword>
<evidence type="ECO:0000256" key="1">
    <source>
        <dbReference type="SAM" id="SignalP"/>
    </source>
</evidence>
<dbReference type="RefSeq" id="WP_149770389.1">
    <property type="nucleotide sequence ID" value="NZ_VDFQ02000004.1"/>
</dbReference>
<name>A0A5Q6RWN2_9ACTN</name>
<evidence type="ECO:0000313" key="3">
    <source>
        <dbReference type="Proteomes" id="UP000307768"/>
    </source>
</evidence>
<proteinExistence type="predicted"/>
<gene>
    <name evidence="2" type="ORF">FE697_014930</name>
</gene>
<organism evidence="2 3">
    <name type="scientific">Mumia zhuanghuii</name>
    <dbReference type="NCBI Taxonomy" id="2585211"/>
    <lineage>
        <taxon>Bacteria</taxon>
        <taxon>Bacillati</taxon>
        <taxon>Actinomycetota</taxon>
        <taxon>Actinomycetes</taxon>
        <taxon>Propionibacteriales</taxon>
        <taxon>Nocardioidaceae</taxon>
        <taxon>Mumia</taxon>
    </lineage>
</organism>
<accession>A0A5Q6RWN2</accession>
<feature type="chain" id="PRO_5024286846" evidence="1">
    <location>
        <begin position="36"/>
        <end position="210"/>
    </location>
</feature>
<dbReference type="AlphaFoldDB" id="A0A5Q6RWN2"/>
<sequence>MGHRRRTRRAGATASALLSAALLAAGLPAAGTTYAAPDHGARAARTLVTLKMPGCEGCTVQPARWIRGSDHGWEGKPKKVRDGKVRWRIRTARTRGLTFAVLRDPSAAPAAALGAVPLVVAGYRGKAAGSTVTNAYASTARRATPCLAGTTKARWTRKVVARYHRVDDPTGPGTVRVPRYFFKHTQRSTNPYARTFRGTLAAQDVYVCRG</sequence>
<dbReference type="Proteomes" id="UP000307768">
    <property type="component" value="Unassembled WGS sequence"/>
</dbReference>
<evidence type="ECO:0000313" key="2">
    <source>
        <dbReference type="EMBL" id="KAA1422438.1"/>
    </source>
</evidence>
<comment type="caution">
    <text evidence="2">The sequence shown here is derived from an EMBL/GenBank/DDBJ whole genome shotgun (WGS) entry which is preliminary data.</text>
</comment>
<feature type="signal peptide" evidence="1">
    <location>
        <begin position="1"/>
        <end position="35"/>
    </location>
</feature>